<dbReference type="InterPro" id="IPR036291">
    <property type="entry name" value="NAD(P)-bd_dom_sf"/>
</dbReference>
<dbReference type="InterPro" id="IPR050418">
    <property type="entry name" value="D-iso_2-hydroxyacid_DH_PdxB"/>
</dbReference>
<evidence type="ECO:0000259" key="6">
    <source>
        <dbReference type="Pfam" id="PF02826"/>
    </source>
</evidence>
<dbReference type="InterPro" id="IPR006140">
    <property type="entry name" value="D-isomer_DH_NAD-bd"/>
</dbReference>
<evidence type="ECO:0000256" key="1">
    <source>
        <dbReference type="ARBA" id="ARBA00005854"/>
    </source>
</evidence>
<feature type="domain" description="D-isomer specific 2-hydroxyacid dehydrogenase NAD-binding" evidence="6">
    <location>
        <begin position="135"/>
        <end position="253"/>
    </location>
</feature>
<dbReference type="Pfam" id="PF02826">
    <property type="entry name" value="2-Hacid_dh_C"/>
    <property type="match status" value="1"/>
</dbReference>
<dbReference type="Gene3D" id="3.40.50.720">
    <property type="entry name" value="NAD(P)-binding Rossmann-like Domain"/>
    <property type="match status" value="2"/>
</dbReference>
<keyword evidence="2 4" id="KW-0560">Oxidoreductase</keyword>
<dbReference type="GO" id="GO:0051287">
    <property type="term" value="F:NAD binding"/>
    <property type="evidence" value="ECO:0007669"/>
    <property type="project" value="InterPro"/>
</dbReference>
<protein>
    <submittedName>
        <fullName evidence="7">D-specific alpha-keto acid dehydrogenase</fullName>
        <ecNumber evidence="7">1.1.1.-</ecNumber>
    </submittedName>
</protein>
<dbReference type="PANTHER" id="PTHR43761">
    <property type="entry name" value="D-ISOMER SPECIFIC 2-HYDROXYACID DEHYDROGENASE FAMILY PROTEIN (AFU_ORTHOLOGUE AFUA_1G13630)"/>
    <property type="match status" value="1"/>
</dbReference>
<accession>A0A1C6IF64</accession>
<dbReference type="PANTHER" id="PTHR43761:SF1">
    <property type="entry name" value="D-ISOMER SPECIFIC 2-HYDROXYACID DEHYDROGENASE CATALYTIC DOMAIN-CONTAINING PROTEIN-RELATED"/>
    <property type="match status" value="1"/>
</dbReference>
<gene>
    <name evidence="7" type="primary">vanH</name>
    <name evidence="7" type="ORF">SAMEA3545359_01388</name>
</gene>
<reference evidence="7" key="1">
    <citation type="submission" date="2015-09" db="EMBL/GenBank/DDBJ databases">
        <authorList>
            <consortium name="Pathogen Informatics"/>
        </authorList>
    </citation>
    <scope>NUCLEOTIDE SEQUENCE</scope>
    <source>
        <strain evidence="7">2789STDY5834896</strain>
    </source>
</reference>
<dbReference type="InterPro" id="IPR006139">
    <property type="entry name" value="D-isomer_2_OHA_DH_cat_dom"/>
</dbReference>
<keyword evidence="3" id="KW-0520">NAD</keyword>
<name>A0A1C6IF64_9FIRM</name>
<proteinExistence type="inferred from homology"/>
<dbReference type="EMBL" id="FMHG01000001">
    <property type="protein sequence ID" value="SCJ67845.1"/>
    <property type="molecule type" value="Genomic_DNA"/>
</dbReference>
<dbReference type="SUPFAM" id="SSF51735">
    <property type="entry name" value="NAD(P)-binding Rossmann-fold domains"/>
    <property type="match status" value="1"/>
</dbReference>
<feature type="domain" description="D-isomer specific 2-hydroxyacid dehydrogenase catalytic" evidence="5">
    <location>
        <begin position="15"/>
        <end position="299"/>
    </location>
</feature>
<organism evidence="7">
    <name type="scientific">uncultured Anaerotruncus sp</name>
    <dbReference type="NCBI Taxonomy" id="905011"/>
    <lineage>
        <taxon>Bacteria</taxon>
        <taxon>Bacillati</taxon>
        <taxon>Bacillota</taxon>
        <taxon>Clostridia</taxon>
        <taxon>Eubacteriales</taxon>
        <taxon>Oscillospiraceae</taxon>
        <taxon>Anaerotruncus</taxon>
        <taxon>environmental samples</taxon>
    </lineage>
</organism>
<dbReference type="Pfam" id="PF00389">
    <property type="entry name" value="2-Hacid_dh"/>
    <property type="match status" value="1"/>
</dbReference>
<dbReference type="EC" id="1.1.1.-" evidence="7"/>
<evidence type="ECO:0000256" key="4">
    <source>
        <dbReference type="RuleBase" id="RU003719"/>
    </source>
</evidence>
<evidence type="ECO:0000256" key="2">
    <source>
        <dbReference type="ARBA" id="ARBA00023002"/>
    </source>
</evidence>
<sequence length="301" mass="32803">MQKFRHLVAVDQTGINQNGIQRLQAMSQQADFYCDLPDEQTVIDRLQGADCLLVSYKTPISGRAIRAAKDLKYIGMCCSLYGPDSANVDIRTAQELGIPVTGIFDYGDNGVIEYELSALIQLLHGFGGPLYKGRPRELGGLKVGIIGLGTVGILLADALRYFGCELYYYSRTRKPSQEERGLTYLPLHQLLKTCDAVSTHLPRGLHLLDSEAFSHFGGGKILLNTSLGPTFEIEALKNWLAADPDNYYLCDGCGMGTAADQLQGTRGVLYTPQGSGASIQCTQRLTDKVIANAQKFLDGAL</sequence>
<evidence type="ECO:0000313" key="7">
    <source>
        <dbReference type="EMBL" id="SCJ67845.1"/>
    </source>
</evidence>
<evidence type="ECO:0000256" key="3">
    <source>
        <dbReference type="ARBA" id="ARBA00023027"/>
    </source>
</evidence>
<dbReference type="AlphaFoldDB" id="A0A1C6IF64"/>
<dbReference type="SUPFAM" id="SSF52283">
    <property type="entry name" value="Formate/glycerate dehydrogenase catalytic domain-like"/>
    <property type="match status" value="1"/>
</dbReference>
<comment type="similarity">
    <text evidence="1 4">Belongs to the D-isomer specific 2-hydroxyacid dehydrogenase family.</text>
</comment>
<dbReference type="GO" id="GO:0016616">
    <property type="term" value="F:oxidoreductase activity, acting on the CH-OH group of donors, NAD or NADP as acceptor"/>
    <property type="evidence" value="ECO:0007669"/>
    <property type="project" value="InterPro"/>
</dbReference>
<evidence type="ECO:0000259" key="5">
    <source>
        <dbReference type="Pfam" id="PF00389"/>
    </source>
</evidence>